<dbReference type="EMBL" id="FOUY01000051">
    <property type="protein sequence ID" value="SFO39985.1"/>
    <property type="molecule type" value="Genomic_DNA"/>
</dbReference>
<dbReference type="PANTHER" id="PTHR43539">
    <property type="entry name" value="FLAVIN-BINDING MONOOXYGENASE-LIKE PROTEIN (AFU_ORTHOLOGUE AFUA_4G09220)"/>
    <property type="match status" value="1"/>
</dbReference>
<dbReference type="Proteomes" id="UP000199614">
    <property type="component" value="Unassembled WGS sequence"/>
</dbReference>
<keyword evidence="1" id="KW-0560">Oxidoreductase</keyword>
<protein>
    <submittedName>
        <fullName evidence="2">Putative flavoprotein involved in K+ transport</fullName>
    </submittedName>
</protein>
<evidence type="ECO:0000313" key="3">
    <source>
        <dbReference type="Proteomes" id="UP000199614"/>
    </source>
</evidence>
<evidence type="ECO:0000256" key="1">
    <source>
        <dbReference type="ARBA" id="ARBA00023002"/>
    </source>
</evidence>
<dbReference type="GO" id="GO:0050660">
    <property type="term" value="F:flavin adenine dinucleotide binding"/>
    <property type="evidence" value="ECO:0007669"/>
    <property type="project" value="TreeGrafter"/>
</dbReference>
<dbReference type="Pfam" id="PF13738">
    <property type="entry name" value="Pyr_redox_3"/>
    <property type="match status" value="1"/>
</dbReference>
<sequence length="353" mass="37698">MRPKARSGERVVTTGRPPDRVDVLVVGAGQAGLATSWHLGRAGIDHVVVDAAARVGDSWRQRWDSLRLFTPAGANGLPGMPMTANDRHPTKDHAADHLERYVARFGLPVHVDSPVRHLRRGPDGFTAAIRDHVLHARRVVVASGAHRCPRIPAFAAGLDPAIVQLASTDYRNPGRLPDGPVLIVGAANSGAEIALDIALAGRHRVHLAGRDVGRLPQLGTPVFTAMRHLRTDRGTGRFLARLASGGGDPLGRVRPRDLTDAGIRREGRITDVDHGVPVTESHPLPGLASVIWCTGLGPDLSWLAPDLRRSSIEAAPASDLATIGWPYQRTMASHLLGGVGHDAANLTQKWTSS</sequence>
<name>A0A1I5GVG1_PSUAM</name>
<dbReference type="STRING" id="260086.SAMN05216207_105134"/>
<organism evidence="2 3">
    <name type="scientific">Pseudonocardia ammonioxydans</name>
    <dbReference type="NCBI Taxonomy" id="260086"/>
    <lineage>
        <taxon>Bacteria</taxon>
        <taxon>Bacillati</taxon>
        <taxon>Actinomycetota</taxon>
        <taxon>Actinomycetes</taxon>
        <taxon>Pseudonocardiales</taxon>
        <taxon>Pseudonocardiaceae</taxon>
        <taxon>Pseudonocardia</taxon>
    </lineage>
</organism>
<dbReference type="PANTHER" id="PTHR43539:SF78">
    <property type="entry name" value="FLAVIN-CONTAINING MONOOXYGENASE"/>
    <property type="match status" value="1"/>
</dbReference>
<accession>A0A1I5GVG1</accession>
<dbReference type="InterPro" id="IPR050982">
    <property type="entry name" value="Auxin_biosynth/cation_transpt"/>
</dbReference>
<dbReference type="AlphaFoldDB" id="A0A1I5GVG1"/>
<dbReference type="SUPFAM" id="SSF51905">
    <property type="entry name" value="FAD/NAD(P)-binding domain"/>
    <property type="match status" value="1"/>
</dbReference>
<gene>
    <name evidence="2" type="ORF">SAMN05216207_105134</name>
</gene>
<proteinExistence type="predicted"/>
<dbReference type="PRINTS" id="PR00368">
    <property type="entry name" value="FADPNR"/>
</dbReference>
<dbReference type="Gene3D" id="3.50.50.60">
    <property type="entry name" value="FAD/NAD(P)-binding domain"/>
    <property type="match status" value="1"/>
</dbReference>
<dbReference type="RefSeq" id="WP_093354474.1">
    <property type="nucleotide sequence ID" value="NZ_FOUY01000051.1"/>
</dbReference>
<dbReference type="GO" id="GO:0004497">
    <property type="term" value="F:monooxygenase activity"/>
    <property type="evidence" value="ECO:0007669"/>
    <property type="project" value="TreeGrafter"/>
</dbReference>
<reference evidence="2 3" key="1">
    <citation type="submission" date="2016-10" db="EMBL/GenBank/DDBJ databases">
        <authorList>
            <person name="de Groot N.N."/>
        </authorList>
    </citation>
    <scope>NUCLEOTIDE SEQUENCE [LARGE SCALE GENOMIC DNA]</scope>
    <source>
        <strain evidence="2 3">CGMCC 4.1877</strain>
    </source>
</reference>
<evidence type="ECO:0000313" key="2">
    <source>
        <dbReference type="EMBL" id="SFO39985.1"/>
    </source>
</evidence>
<dbReference type="OrthoDB" id="9808049at2"/>
<dbReference type="InterPro" id="IPR036188">
    <property type="entry name" value="FAD/NAD-bd_sf"/>
</dbReference>
<dbReference type="PRINTS" id="PR00469">
    <property type="entry name" value="PNDRDTASEII"/>
</dbReference>
<keyword evidence="3" id="KW-1185">Reference proteome</keyword>